<comment type="caution">
    <text evidence="9">The sequence shown here is derived from an EMBL/GenBank/DDBJ whole genome shotgun (WGS) entry which is preliminary data.</text>
</comment>
<dbReference type="SUPFAM" id="SSF161098">
    <property type="entry name" value="MetI-like"/>
    <property type="match status" value="1"/>
</dbReference>
<name>A0ABV1KWB7_9BACL</name>
<keyword evidence="3" id="KW-1003">Cell membrane</keyword>
<evidence type="ECO:0000256" key="2">
    <source>
        <dbReference type="ARBA" id="ARBA00022448"/>
    </source>
</evidence>
<feature type="transmembrane region" description="Helical" evidence="7">
    <location>
        <begin position="104"/>
        <end position="125"/>
    </location>
</feature>
<feature type="transmembrane region" description="Helical" evidence="7">
    <location>
        <begin position="179"/>
        <end position="203"/>
    </location>
</feature>
<dbReference type="PROSITE" id="PS50928">
    <property type="entry name" value="ABC_TM1"/>
    <property type="match status" value="1"/>
</dbReference>
<keyword evidence="4 7" id="KW-0812">Transmembrane</keyword>
<evidence type="ECO:0000256" key="5">
    <source>
        <dbReference type="ARBA" id="ARBA00022989"/>
    </source>
</evidence>
<dbReference type="PANTHER" id="PTHR30193:SF1">
    <property type="entry name" value="ABC TRANSPORTER PERMEASE PROTEIN YESP-RELATED"/>
    <property type="match status" value="1"/>
</dbReference>
<dbReference type="InterPro" id="IPR035906">
    <property type="entry name" value="MetI-like_sf"/>
</dbReference>
<protein>
    <submittedName>
        <fullName evidence="9">Sugar ABC transporter permease</fullName>
    </submittedName>
</protein>
<evidence type="ECO:0000256" key="3">
    <source>
        <dbReference type="ARBA" id="ARBA00022475"/>
    </source>
</evidence>
<dbReference type="Gene3D" id="1.10.3720.10">
    <property type="entry name" value="MetI-like"/>
    <property type="match status" value="1"/>
</dbReference>
<organism evidence="9 10">
    <name type="scientific">Cohnella silvisoli</name>
    <dbReference type="NCBI Taxonomy" id="2873699"/>
    <lineage>
        <taxon>Bacteria</taxon>
        <taxon>Bacillati</taxon>
        <taxon>Bacillota</taxon>
        <taxon>Bacilli</taxon>
        <taxon>Bacillales</taxon>
        <taxon>Paenibacillaceae</taxon>
        <taxon>Cohnella</taxon>
    </lineage>
</organism>
<dbReference type="Proteomes" id="UP001493487">
    <property type="component" value="Unassembled WGS sequence"/>
</dbReference>
<comment type="similarity">
    <text evidence="7">Belongs to the binding-protein-dependent transport system permease family.</text>
</comment>
<evidence type="ECO:0000256" key="6">
    <source>
        <dbReference type="ARBA" id="ARBA00023136"/>
    </source>
</evidence>
<dbReference type="PANTHER" id="PTHR30193">
    <property type="entry name" value="ABC TRANSPORTER PERMEASE PROTEIN"/>
    <property type="match status" value="1"/>
</dbReference>
<feature type="domain" description="ABC transmembrane type-1" evidence="8">
    <location>
        <begin position="100"/>
        <end position="314"/>
    </location>
</feature>
<evidence type="ECO:0000313" key="10">
    <source>
        <dbReference type="Proteomes" id="UP001493487"/>
    </source>
</evidence>
<feature type="transmembrane region" description="Helical" evidence="7">
    <location>
        <begin position="237"/>
        <end position="258"/>
    </location>
</feature>
<sequence length="330" mass="38011">MQHRSKLTRWKERGSLRFPFFLLMKGVDLIRTERSRRTLAFYLMVSPWVVVFAFFGLYPLFYGLYLSFTNFIGFNIDRLRLVGLQNYKNVFSDTDAIYSLGRTIYIAIVYVPIGTAVGLLLALLLNRSIRGMGIYRTIFYLPSIVPLVSVGLMFRFLYADKDGIINTILKFFHLPALNWLGYDYATLSLVIMLVWGAGGGILINLAGLKGISRDYYEASSIDGASSFQKFFRITLPLMTPVIFFNLIMGFIGALQMYIQPILLTGTRLLDPPIRPNYFYAVHAFQQVFAFQRFAYGMALLWIMFVVILLLTILIFTTSRYWVHYETDQEG</sequence>
<evidence type="ECO:0000256" key="4">
    <source>
        <dbReference type="ARBA" id="ARBA00022692"/>
    </source>
</evidence>
<comment type="subcellular location">
    <subcellularLocation>
        <location evidence="1 7">Cell membrane</location>
        <topology evidence="1 7">Multi-pass membrane protein</topology>
    </subcellularLocation>
</comment>
<feature type="transmembrane region" description="Helical" evidence="7">
    <location>
        <begin position="293"/>
        <end position="315"/>
    </location>
</feature>
<evidence type="ECO:0000256" key="1">
    <source>
        <dbReference type="ARBA" id="ARBA00004651"/>
    </source>
</evidence>
<proteinExistence type="inferred from homology"/>
<dbReference type="Pfam" id="PF00528">
    <property type="entry name" value="BPD_transp_1"/>
    <property type="match status" value="1"/>
</dbReference>
<feature type="transmembrane region" description="Helical" evidence="7">
    <location>
        <begin position="137"/>
        <end position="159"/>
    </location>
</feature>
<evidence type="ECO:0000256" key="7">
    <source>
        <dbReference type="RuleBase" id="RU363032"/>
    </source>
</evidence>
<dbReference type="RefSeq" id="WP_232186734.1">
    <property type="nucleotide sequence ID" value="NZ_JAIOAP010000009.1"/>
</dbReference>
<dbReference type="CDD" id="cd06261">
    <property type="entry name" value="TM_PBP2"/>
    <property type="match status" value="1"/>
</dbReference>
<gene>
    <name evidence="9" type="ORF">QJS35_18320</name>
</gene>
<dbReference type="SUPFAM" id="SSF160964">
    <property type="entry name" value="MalF N-terminal region-like"/>
    <property type="match status" value="1"/>
</dbReference>
<keyword evidence="6 7" id="KW-0472">Membrane</keyword>
<keyword evidence="10" id="KW-1185">Reference proteome</keyword>
<reference evidence="9 10" key="1">
    <citation type="journal article" date="2023" name="Genome Announc.">
        <title>Pan-Genome Analyses of the Genus Cohnella and Proposal of the Novel Species Cohnella silvisoli sp. nov., Isolated from Forest Soil.</title>
        <authorList>
            <person name="Wang C."/>
            <person name="Mao L."/>
            <person name="Bao G."/>
            <person name="Zhu H."/>
        </authorList>
    </citation>
    <scope>NUCLEOTIDE SEQUENCE [LARGE SCALE GENOMIC DNA]</scope>
    <source>
        <strain evidence="9 10">NL03-T5-1</strain>
    </source>
</reference>
<evidence type="ECO:0000259" key="8">
    <source>
        <dbReference type="PROSITE" id="PS50928"/>
    </source>
</evidence>
<keyword evidence="5 7" id="KW-1133">Transmembrane helix</keyword>
<dbReference type="InterPro" id="IPR051393">
    <property type="entry name" value="ABC_transporter_permease"/>
</dbReference>
<dbReference type="InterPro" id="IPR000515">
    <property type="entry name" value="MetI-like"/>
</dbReference>
<feature type="transmembrane region" description="Helical" evidence="7">
    <location>
        <begin position="39"/>
        <end position="61"/>
    </location>
</feature>
<accession>A0ABV1KWB7</accession>
<dbReference type="EMBL" id="JASKHM010000010">
    <property type="protein sequence ID" value="MEQ4484356.1"/>
    <property type="molecule type" value="Genomic_DNA"/>
</dbReference>
<evidence type="ECO:0000313" key="9">
    <source>
        <dbReference type="EMBL" id="MEQ4484356.1"/>
    </source>
</evidence>
<keyword evidence="2 7" id="KW-0813">Transport</keyword>